<protein>
    <submittedName>
        <fullName evidence="2">Phosphoribosyltransferase</fullName>
    </submittedName>
</protein>
<dbReference type="OrthoDB" id="9810066at2"/>
<dbReference type="EMBL" id="CP029343">
    <property type="protein sequence ID" value="AWL07139.1"/>
    <property type="molecule type" value="Genomic_DNA"/>
</dbReference>
<dbReference type="RefSeq" id="WP_109347434.1">
    <property type="nucleotide sequence ID" value="NZ_CP029343.1"/>
</dbReference>
<dbReference type="Proteomes" id="UP000245820">
    <property type="component" value="Chromosome"/>
</dbReference>
<proteinExistence type="predicted"/>
<keyword evidence="2" id="KW-0328">Glycosyltransferase</keyword>
<dbReference type="SUPFAM" id="SSF53271">
    <property type="entry name" value="PRTase-like"/>
    <property type="match status" value="1"/>
</dbReference>
<dbReference type="Gene3D" id="3.40.50.2020">
    <property type="match status" value="1"/>
</dbReference>
<organism evidence="2 3">
    <name type="scientific">Massilia oculi</name>
    <dbReference type="NCBI Taxonomy" id="945844"/>
    <lineage>
        <taxon>Bacteria</taxon>
        <taxon>Pseudomonadati</taxon>
        <taxon>Pseudomonadota</taxon>
        <taxon>Betaproteobacteria</taxon>
        <taxon>Burkholderiales</taxon>
        <taxon>Oxalobacteraceae</taxon>
        <taxon>Telluria group</taxon>
        <taxon>Massilia</taxon>
    </lineage>
</organism>
<dbReference type="AlphaFoldDB" id="A0A2S2DQ14"/>
<dbReference type="CDD" id="cd06223">
    <property type="entry name" value="PRTases_typeI"/>
    <property type="match status" value="1"/>
</dbReference>
<gene>
    <name evidence="2" type="ORF">DIR46_23730</name>
</gene>
<accession>A0A2S2DQ14</accession>
<feature type="domain" description="Phosphoribosyltransferase" evidence="1">
    <location>
        <begin position="25"/>
        <end position="194"/>
    </location>
</feature>
<evidence type="ECO:0000259" key="1">
    <source>
        <dbReference type="Pfam" id="PF00156"/>
    </source>
</evidence>
<keyword evidence="3" id="KW-1185">Reference proteome</keyword>
<dbReference type="InterPro" id="IPR029057">
    <property type="entry name" value="PRTase-like"/>
</dbReference>
<reference evidence="2 3" key="1">
    <citation type="submission" date="2018-05" db="EMBL/GenBank/DDBJ databases">
        <title>Complete genome sequence of Massilia oculi sp. nov. CCUG 43427T (=DSM 26321T), the type strain of M. oculi, and comparison with genome sequences of other Massilia strains.</title>
        <authorList>
            <person name="Zhu B."/>
        </authorList>
    </citation>
    <scope>NUCLEOTIDE SEQUENCE [LARGE SCALE GENOMIC DNA]</scope>
    <source>
        <strain evidence="2 3">CCUG 43427</strain>
    </source>
</reference>
<evidence type="ECO:0000313" key="2">
    <source>
        <dbReference type="EMBL" id="AWL07139.1"/>
    </source>
</evidence>
<sequence length="236" mass="25480">MLEVNNFFIMQETEPFIDRVDAGTKLAKALAGALRQCAGRDDVLVLALPRGGVPVVFPIAQALHAELDLMLVRKLGLPNQPEFAMGAIGSGGVCVLQPGVPGLMGVTQAEVDAVVAAEQSELARRERRYRGERPPARIAGRCVILVDDGVATGSTMLAAVEVARRQRPSRLVLAVPVAARDALQVLRGVADEVVCLLAPMRFRAVGQWYRRFEQTDDEEVQSLLAQAWACQRDAAS</sequence>
<dbReference type="InterPro" id="IPR000836">
    <property type="entry name" value="PRTase_dom"/>
</dbReference>
<dbReference type="KEGG" id="mtim:DIR46_23730"/>
<dbReference type="Pfam" id="PF00156">
    <property type="entry name" value="Pribosyltran"/>
    <property type="match status" value="1"/>
</dbReference>
<name>A0A2S2DQ14_9BURK</name>
<dbReference type="GO" id="GO:0016757">
    <property type="term" value="F:glycosyltransferase activity"/>
    <property type="evidence" value="ECO:0007669"/>
    <property type="project" value="UniProtKB-KW"/>
</dbReference>
<dbReference type="Gene3D" id="3.30.1310.20">
    <property type="entry name" value="PRTase-like"/>
    <property type="match status" value="1"/>
</dbReference>
<evidence type="ECO:0000313" key="3">
    <source>
        <dbReference type="Proteomes" id="UP000245820"/>
    </source>
</evidence>
<keyword evidence="2" id="KW-0808">Transferase</keyword>